<reference evidence="1" key="1">
    <citation type="journal article" date="2014" name="Front. Microbiol.">
        <title>High frequency of phylogenetically diverse reductive dehalogenase-homologous genes in deep subseafloor sedimentary metagenomes.</title>
        <authorList>
            <person name="Kawai M."/>
            <person name="Futagami T."/>
            <person name="Toyoda A."/>
            <person name="Takaki Y."/>
            <person name="Nishi S."/>
            <person name="Hori S."/>
            <person name="Arai W."/>
            <person name="Tsubouchi T."/>
            <person name="Morono Y."/>
            <person name="Uchiyama I."/>
            <person name="Ito T."/>
            <person name="Fujiyama A."/>
            <person name="Inagaki F."/>
            <person name="Takami H."/>
        </authorList>
    </citation>
    <scope>NUCLEOTIDE SEQUENCE</scope>
    <source>
        <strain evidence="1">Expedition CK06-06</strain>
    </source>
</reference>
<evidence type="ECO:0000313" key="1">
    <source>
        <dbReference type="EMBL" id="GAG89334.1"/>
    </source>
</evidence>
<feature type="non-terminal residue" evidence="1">
    <location>
        <position position="244"/>
    </location>
</feature>
<comment type="caution">
    <text evidence="1">The sequence shown here is derived from an EMBL/GenBank/DDBJ whole genome shotgun (WGS) entry which is preliminary data.</text>
</comment>
<sequence>IILILTASVLSSVHALDYDYHTERSFIQWEPPANTKVWNATENSDADIANNWIPAVIPQSGEDVIFNATSTFNCNWDLVEMVGNFSILSGYSGIITQSVSFSVNNFLMLTATFHGDSNSILTCLNSFEQTGGNALSTDLKLKMTGTGNLATTYNLDTIGRFHSLEIDTAGIITITDDVSPRFHFTLTAGTVNISSGKYLDARFYADATFTFTDGIIEGSGTFRIICLTLTPVSIPFGNYNSSTE</sequence>
<accession>X1B0S2</accession>
<gene>
    <name evidence="1" type="ORF">S01H4_27155</name>
</gene>
<dbReference type="EMBL" id="BART01013215">
    <property type="protein sequence ID" value="GAG89334.1"/>
    <property type="molecule type" value="Genomic_DNA"/>
</dbReference>
<name>X1B0S2_9ZZZZ</name>
<protein>
    <submittedName>
        <fullName evidence="1">Uncharacterized protein</fullName>
    </submittedName>
</protein>
<organism evidence="1">
    <name type="scientific">marine sediment metagenome</name>
    <dbReference type="NCBI Taxonomy" id="412755"/>
    <lineage>
        <taxon>unclassified sequences</taxon>
        <taxon>metagenomes</taxon>
        <taxon>ecological metagenomes</taxon>
    </lineage>
</organism>
<dbReference type="AlphaFoldDB" id="X1B0S2"/>
<proteinExistence type="predicted"/>
<feature type="non-terminal residue" evidence="1">
    <location>
        <position position="1"/>
    </location>
</feature>